<feature type="region of interest" description="Disordered" evidence="6">
    <location>
        <begin position="212"/>
        <end position="234"/>
    </location>
</feature>
<comment type="subcellular location">
    <subcellularLocation>
        <location evidence="1">Cell membrane</location>
        <topology evidence="1">Single-pass membrane protein</topology>
    </subcellularLocation>
</comment>
<dbReference type="EMBL" id="QGTD01000020">
    <property type="protein sequence ID" value="PWU66810.1"/>
    <property type="molecule type" value="Genomic_DNA"/>
</dbReference>
<keyword evidence="10" id="KW-1185">Reference proteome</keyword>
<dbReference type="Pfam" id="PF23750">
    <property type="entry name" value="RsgI_M"/>
    <property type="match status" value="1"/>
</dbReference>
<organism evidence="9 10">
    <name type="scientific">Gracilibacillus dipsosauri</name>
    <dbReference type="NCBI Taxonomy" id="178340"/>
    <lineage>
        <taxon>Bacteria</taxon>
        <taxon>Bacillati</taxon>
        <taxon>Bacillota</taxon>
        <taxon>Bacilli</taxon>
        <taxon>Bacillales</taxon>
        <taxon>Bacillaceae</taxon>
        <taxon>Gracilibacillus</taxon>
    </lineage>
</organism>
<name>A0A317KVV2_9BACI</name>
<proteinExistence type="predicted"/>
<feature type="compositionally biased region" description="Polar residues" evidence="6">
    <location>
        <begin position="326"/>
        <end position="339"/>
    </location>
</feature>
<evidence type="ECO:0000256" key="6">
    <source>
        <dbReference type="SAM" id="MobiDB-lite"/>
    </source>
</evidence>
<comment type="caution">
    <text evidence="9">The sequence shown here is derived from an EMBL/GenBank/DDBJ whole genome shotgun (WGS) entry which is preliminary data.</text>
</comment>
<dbReference type="InterPro" id="IPR024449">
    <property type="entry name" value="Anti-sigma_RsgI_N"/>
</dbReference>
<reference evidence="9 10" key="1">
    <citation type="submission" date="2018-05" db="EMBL/GenBank/DDBJ databases">
        <title>Genomic analysis of Gracilibacillus dipsosauri DD1 reveals novel features of a salt-tolerant amylase.</title>
        <authorList>
            <person name="Deutch C.E."/>
            <person name="Yang S."/>
        </authorList>
    </citation>
    <scope>NUCLEOTIDE SEQUENCE [LARGE SCALE GENOMIC DNA]</scope>
    <source>
        <strain evidence="9 10">DD1</strain>
    </source>
</reference>
<dbReference type="RefSeq" id="WP_109985541.1">
    <property type="nucleotide sequence ID" value="NZ_QGTD01000020.1"/>
</dbReference>
<feature type="compositionally biased region" description="Basic and acidic residues" evidence="6">
    <location>
        <begin position="307"/>
        <end position="325"/>
    </location>
</feature>
<evidence type="ECO:0000256" key="3">
    <source>
        <dbReference type="ARBA" id="ARBA00022692"/>
    </source>
</evidence>
<feature type="compositionally biased region" description="Polar residues" evidence="6">
    <location>
        <begin position="291"/>
        <end position="306"/>
    </location>
</feature>
<evidence type="ECO:0000256" key="7">
    <source>
        <dbReference type="SAM" id="Phobius"/>
    </source>
</evidence>
<dbReference type="PROSITE" id="PS51849">
    <property type="entry name" value="RSGI_N"/>
    <property type="match status" value="1"/>
</dbReference>
<evidence type="ECO:0000256" key="4">
    <source>
        <dbReference type="ARBA" id="ARBA00022989"/>
    </source>
</evidence>
<evidence type="ECO:0000256" key="2">
    <source>
        <dbReference type="ARBA" id="ARBA00022475"/>
    </source>
</evidence>
<feature type="compositionally biased region" description="Polar residues" evidence="6">
    <location>
        <begin position="375"/>
        <end position="385"/>
    </location>
</feature>
<keyword evidence="5 7" id="KW-0472">Membrane</keyword>
<dbReference type="GO" id="GO:0005886">
    <property type="term" value="C:plasma membrane"/>
    <property type="evidence" value="ECO:0007669"/>
    <property type="project" value="UniProtKB-SubCell"/>
</dbReference>
<keyword evidence="4 7" id="KW-1133">Transmembrane helix</keyword>
<evidence type="ECO:0000259" key="8">
    <source>
        <dbReference type="PROSITE" id="PS51849"/>
    </source>
</evidence>
<feature type="transmembrane region" description="Helical" evidence="7">
    <location>
        <begin position="61"/>
        <end position="79"/>
    </location>
</feature>
<dbReference type="AlphaFoldDB" id="A0A317KVV2"/>
<evidence type="ECO:0000256" key="5">
    <source>
        <dbReference type="ARBA" id="ARBA00023136"/>
    </source>
</evidence>
<gene>
    <name evidence="9" type="ORF">DLJ74_18230</name>
</gene>
<feature type="domain" description="RsgI N-terminal anti-sigma" evidence="8">
    <location>
        <begin position="2"/>
        <end position="49"/>
    </location>
</feature>
<sequence length="392" mass="45114">MKKGIIVEHKKRYSIVMDRQGLFHKVRPLQKEEIGMEIQFKSKSYIWDHILPLFRGVPFKIATMAIICVLLLSPIYLWVSKEDVYAVVSIDINPSINVSIDQNFQVLKLEALNEDAKQVVSQINWQNKSFFIVSEKIIELSQNTFELSNDSPVLMAISYLHQKNEKNMMDELNQYYGENQHEMAIYEVKEAIRNEAQKEQKSMNEVAAQELEKEATAISTSSVEENEESLPDLDEEEEELIHNFYQDHLEEDEDDSDPVPVESEKSKETNDSVATLLPPQANDQARENNAIKGQNSQKPGLAMSQNKVKDTINERIPEHAKEKSRVNQNNSYTKQISQSKDNHKKQKANQKKQESRPNVNKKKQEKKFNSKANHNAKNGKSNAAPNSRRAYP</sequence>
<dbReference type="Proteomes" id="UP000245624">
    <property type="component" value="Unassembled WGS sequence"/>
</dbReference>
<accession>A0A317KVV2</accession>
<dbReference type="InterPro" id="IPR055431">
    <property type="entry name" value="RsgI_M"/>
</dbReference>
<dbReference type="Pfam" id="PF12791">
    <property type="entry name" value="RsgI_N"/>
    <property type="match status" value="1"/>
</dbReference>
<evidence type="ECO:0000313" key="9">
    <source>
        <dbReference type="EMBL" id="PWU66810.1"/>
    </source>
</evidence>
<dbReference type="OrthoDB" id="9800626at2"/>
<evidence type="ECO:0000313" key="10">
    <source>
        <dbReference type="Proteomes" id="UP000245624"/>
    </source>
</evidence>
<feature type="compositionally biased region" description="Acidic residues" evidence="6">
    <location>
        <begin position="224"/>
        <end position="234"/>
    </location>
</feature>
<evidence type="ECO:0000256" key="1">
    <source>
        <dbReference type="ARBA" id="ARBA00004162"/>
    </source>
</evidence>
<feature type="region of interest" description="Disordered" evidence="6">
    <location>
        <begin position="248"/>
        <end position="392"/>
    </location>
</feature>
<keyword evidence="3 7" id="KW-0812">Transmembrane</keyword>
<protein>
    <recommendedName>
        <fullName evidence="8">RsgI N-terminal anti-sigma domain-containing protein</fullName>
    </recommendedName>
</protein>
<keyword evidence="2" id="KW-1003">Cell membrane</keyword>